<reference evidence="2 3" key="1">
    <citation type="submission" date="2019-12" db="EMBL/GenBank/DDBJ databases">
        <title>Genomic-based taxomic classification of the family Erythrobacteraceae.</title>
        <authorList>
            <person name="Xu L."/>
        </authorList>
    </citation>
    <scope>NUCLEOTIDE SEQUENCE [LARGE SCALE GENOMIC DNA]</scope>
    <source>
        <strain evidence="2 3">SW-109</strain>
    </source>
</reference>
<proteinExistence type="predicted"/>
<keyword evidence="1" id="KW-1133">Transmembrane helix</keyword>
<comment type="caution">
    <text evidence="2">The sequence shown here is derived from an EMBL/GenBank/DDBJ whole genome shotgun (WGS) entry which is preliminary data.</text>
</comment>
<dbReference type="EMBL" id="WTYP01000001">
    <property type="protein sequence ID" value="MXP46849.1"/>
    <property type="molecule type" value="Genomic_DNA"/>
</dbReference>
<dbReference type="OrthoDB" id="9855300at2"/>
<accession>A0A6I4UY27</accession>
<dbReference type="Proteomes" id="UP000471435">
    <property type="component" value="Unassembled WGS sequence"/>
</dbReference>
<evidence type="ECO:0000256" key="1">
    <source>
        <dbReference type="SAM" id="Phobius"/>
    </source>
</evidence>
<keyword evidence="1" id="KW-0472">Membrane</keyword>
<dbReference type="AlphaFoldDB" id="A0A6I4UY27"/>
<evidence type="ECO:0000313" key="2">
    <source>
        <dbReference type="EMBL" id="MXP46849.1"/>
    </source>
</evidence>
<sequence length="90" mass="9917">MSDPMDARGLIFLIGFVAATSFAAWLCFNRLSAAKATGKFRYVFHGIGEENWPVLFKVCKAFISVQGYVFCLMAGIGAIWFVIAIVGKMK</sequence>
<name>A0A6I4UY27_9SPHN</name>
<keyword evidence="1" id="KW-0812">Transmembrane</keyword>
<gene>
    <name evidence="2" type="ORF">GRI43_05525</name>
</gene>
<evidence type="ECO:0000313" key="3">
    <source>
        <dbReference type="Proteomes" id="UP000471435"/>
    </source>
</evidence>
<keyword evidence="3" id="KW-1185">Reference proteome</keyword>
<dbReference type="RefSeq" id="WP_160730040.1">
    <property type="nucleotide sequence ID" value="NZ_WTYP01000001.1"/>
</dbReference>
<organism evidence="2 3">
    <name type="scientific">Pontixanthobacter luteolus</name>
    <dbReference type="NCBI Taxonomy" id="295089"/>
    <lineage>
        <taxon>Bacteria</taxon>
        <taxon>Pseudomonadati</taxon>
        <taxon>Pseudomonadota</taxon>
        <taxon>Alphaproteobacteria</taxon>
        <taxon>Sphingomonadales</taxon>
        <taxon>Erythrobacteraceae</taxon>
        <taxon>Pontixanthobacter</taxon>
    </lineage>
</organism>
<feature type="transmembrane region" description="Helical" evidence="1">
    <location>
        <begin position="61"/>
        <end position="86"/>
    </location>
</feature>
<protein>
    <submittedName>
        <fullName evidence="2">Uncharacterized protein</fullName>
    </submittedName>
</protein>